<name>A0A9W8Y9I9_9PLEO</name>
<dbReference type="PANTHER" id="PTHR33112:SF10">
    <property type="entry name" value="TOL"/>
    <property type="match status" value="1"/>
</dbReference>
<comment type="caution">
    <text evidence="1">The sequence shown here is derived from an EMBL/GenBank/DDBJ whole genome shotgun (WGS) entry which is preliminary data.</text>
</comment>
<evidence type="ECO:0000313" key="1">
    <source>
        <dbReference type="EMBL" id="KAJ4371412.1"/>
    </source>
</evidence>
<keyword evidence="2" id="KW-1185">Reference proteome</keyword>
<dbReference type="OrthoDB" id="2958217at2759"/>
<dbReference type="Proteomes" id="UP001140560">
    <property type="component" value="Unassembled WGS sequence"/>
</dbReference>
<sequence length="453" mass="51378">MCNATLLQPRNPPIIAPCIFESHWESLKSIKYAVTDFRYWDSRIFRSVCNTRAWITQERWLAPRVLHFTFDQLLWECRELEAGETFPYGLTKEAQMQSSVGFKKACTEAPTEKSTRSADETPIDDWRKLLLTYGRSEVTRKSDRLVAVAGIAARFSTILNDEWIAGLWRETLPGNLLWSVEKVRRTNKPAEETAASFVASHSLGIHRSHQVHPSERLKGARYQAPSWSWASVLGDIVPGFDTEDGAEDSMIDVVGVELTPADPEMPLGRLASGTLRLRGTLYPMAIDPPDWHTRSKKRNYMGIPPTVYITGLPKTKVAPLGLEWPEEYTKNPKYAHFLEGHSHTVHLIPDEPVKYLDLARSKYLPIRKRIYDNPKSEYHGKHLISGLALLPTGKRGEYTRMGRIDFGDDKSKLFEDGVEVQRKGEEATGLKAHPPTMDEEFYVEGEIGTLTVV</sequence>
<protein>
    <submittedName>
        <fullName evidence="1">Uncharacterized protein</fullName>
    </submittedName>
</protein>
<dbReference type="PANTHER" id="PTHR33112">
    <property type="entry name" value="DOMAIN PROTEIN, PUTATIVE-RELATED"/>
    <property type="match status" value="1"/>
</dbReference>
<gene>
    <name evidence="1" type="ORF">N0V83_004629</name>
</gene>
<reference evidence="1" key="1">
    <citation type="submission" date="2022-10" db="EMBL/GenBank/DDBJ databases">
        <title>Tapping the CABI collections for fungal endophytes: first genome assemblies for Collariella, Neodidymelliopsis, Ascochyta clinopodiicola, Didymella pomorum, Didymosphaeria variabile, Neocosmospora piperis and Neocucurbitaria cava.</title>
        <authorList>
            <person name="Hill R."/>
        </authorList>
    </citation>
    <scope>NUCLEOTIDE SEQUENCE</scope>
    <source>
        <strain evidence="1">IMI 356814</strain>
    </source>
</reference>
<accession>A0A9W8Y9I9</accession>
<dbReference type="AlphaFoldDB" id="A0A9W8Y9I9"/>
<dbReference type="EMBL" id="JAPEUY010000007">
    <property type="protein sequence ID" value="KAJ4371412.1"/>
    <property type="molecule type" value="Genomic_DNA"/>
</dbReference>
<proteinExistence type="predicted"/>
<organism evidence="1 2">
    <name type="scientific">Neocucurbitaria cava</name>
    <dbReference type="NCBI Taxonomy" id="798079"/>
    <lineage>
        <taxon>Eukaryota</taxon>
        <taxon>Fungi</taxon>
        <taxon>Dikarya</taxon>
        <taxon>Ascomycota</taxon>
        <taxon>Pezizomycotina</taxon>
        <taxon>Dothideomycetes</taxon>
        <taxon>Pleosporomycetidae</taxon>
        <taxon>Pleosporales</taxon>
        <taxon>Pleosporineae</taxon>
        <taxon>Cucurbitariaceae</taxon>
        <taxon>Neocucurbitaria</taxon>
    </lineage>
</organism>
<evidence type="ECO:0000313" key="2">
    <source>
        <dbReference type="Proteomes" id="UP001140560"/>
    </source>
</evidence>